<protein>
    <recommendedName>
        <fullName evidence="3">Protein kinase</fullName>
    </recommendedName>
</protein>
<comment type="caution">
    <text evidence="1">The sequence shown here is derived from an EMBL/GenBank/DDBJ whole genome shotgun (WGS) entry which is preliminary data.</text>
</comment>
<evidence type="ECO:0000313" key="2">
    <source>
        <dbReference type="Proteomes" id="UP000646738"/>
    </source>
</evidence>
<dbReference type="Proteomes" id="UP000646738">
    <property type="component" value="Unassembled WGS sequence"/>
</dbReference>
<evidence type="ECO:0008006" key="3">
    <source>
        <dbReference type="Google" id="ProtNLM"/>
    </source>
</evidence>
<organism evidence="1 2">
    <name type="scientific">Streptomyces rubradiris</name>
    <name type="common">Streptomyces achromogenes subsp. rubradiris</name>
    <dbReference type="NCBI Taxonomy" id="285531"/>
    <lineage>
        <taxon>Bacteria</taxon>
        <taxon>Bacillati</taxon>
        <taxon>Actinomycetota</taxon>
        <taxon>Actinomycetes</taxon>
        <taxon>Kitasatosporales</taxon>
        <taxon>Streptomycetaceae</taxon>
        <taxon>Streptomyces</taxon>
    </lineage>
</organism>
<accession>A0ABQ3RPY8</accession>
<proteinExistence type="predicted"/>
<dbReference type="Gene3D" id="3.90.1200.10">
    <property type="match status" value="1"/>
</dbReference>
<reference evidence="2" key="1">
    <citation type="submission" date="2023-07" db="EMBL/GenBank/DDBJ databases">
        <title>Whole genome shotgun sequence of Streptomyces achromogenes subsp. rubradiris NBRC 14000.</title>
        <authorList>
            <person name="Komaki H."/>
            <person name="Tamura T."/>
        </authorList>
    </citation>
    <scope>NUCLEOTIDE SEQUENCE [LARGE SCALE GENOMIC DNA]</scope>
    <source>
        <strain evidence="2">NBRC 14000</strain>
    </source>
</reference>
<dbReference type="EMBL" id="BNEA01000015">
    <property type="protein sequence ID" value="GHI57904.1"/>
    <property type="molecule type" value="Genomic_DNA"/>
</dbReference>
<dbReference type="InterPro" id="IPR011009">
    <property type="entry name" value="Kinase-like_dom_sf"/>
</dbReference>
<keyword evidence="2" id="KW-1185">Reference proteome</keyword>
<gene>
    <name evidence="1" type="ORF">Srubr_77500</name>
</gene>
<evidence type="ECO:0000313" key="1">
    <source>
        <dbReference type="EMBL" id="GHI57904.1"/>
    </source>
</evidence>
<dbReference type="SUPFAM" id="SSF56112">
    <property type="entry name" value="Protein kinase-like (PK-like)"/>
    <property type="match status" value="1"/>
</dbReference>
<sequence>MNADTPESRILPFIRRHTGEVSSIRRTERGFSSDLTALVDCEKGRFFVKAVRNRAGGRRTSLIREQMINDYTSPVSPPLLWEVEDDWLVLGFEAVQARTADFAPGSPDVPKVVDLVRRIGGLPLPPVAEHWTETRWDRFTADPAEASLFRGDSLLHTDINPSNFLIGSTRNWVVDWAWPTRGAGFIDVALLVVQLIAAGHDPGDAERCATRCPAWHQAQPGAVDAFAAAGLRMNRAYAERNPEAEWVKAMVSACQAWTDHRGIVVS</sequence>
<name>A0ABQ3RPY8_STRRR</name>